<protein>
    <submittedName>
        <fullName evidence="1">Uncharacterized protein</fullName>
    </submittedName>
</protein>
<evidence type="ECO:0000313" key="1">
    <source>
        <dbReference type="EMBL" id="KAL0940310.1"/>
    </source>
</evidence>
<evidence type="ECO:0000313" key="2">
    <source>
        <dbReference type="Proteomes" id="UP000805649"/>
    </source>
</evidence>
<comment type="caution">
    <text evidence="1">The sequence shown here is derived from an EMBL/GenBank/DDBJ whole genome shotgun (WGS) entry which is preliminary data.</text>
</comment>
<organism evidence="1 2">
    <name type="scientific">Colletotrichum truncatum</name>
    <name type="common">Anthracnose fungus</name>
    <name type="synonym">Colletotrichum capsici</name>
    <dbReference type="NCBI Taxonomy" id="5467"/>
    <lineage>
        <taxon>Eukaryota</taxon>
        <taxon>Fungi</taxon>
        <taxon>Dikarya</taxon>
        <taxon>Ascomycota</taxon>
        <taxon>Pezizomycotina</taxon>
        <taxon>Sordariomycetes</taxon>
        <taxon>Hypocreomycetidae</taxon>
        <taxon>Glomerellales</taxon>
        <taxon>Glomerellaceae</taxon>
        <taxon>Colletotrichum</taxon>
        <taxon>Colletotrichum truncatum species complex</taxon>
    </lineage>
</organism>
<name>A0ACC3Z8B6_COLTU</name>
<sequence>MMICWTRAFGSVMMFRSAVSDLVDRRFQWPRRHP</sequence>
<keyword evidence="2" id="KW-1185">Reference proteome</keyword>
<reference evidence="1 2" key="1">
    <citation type="journal article" date="2020" name="Phytopathology">
        <title>Genome Sequence Resources of Colletotrichum truncatum, C. plurivorum, C. musicola, and C. sojae: Four Species Pathogenic to Soybean (Glycine max).</title>
        <authorList>
            <person name="Rogerio F."/>
            <person name="Boufleur T.R."/>
            <person name="Ciampi-Guillardi M."/>
            <person name="Sukno S.A."/>
            <person name="Thon M.R."/>
            <person name="Massola Junior N.S."/>
            <person name="Baroncelli R."/>
        </authorList>
    </citation>
    <scope>NUCLEOTIDE SEQUENCE [LARGE SCALE GENOMIC DNA]</scope>
    <source>
        <strain evidence="1 2">CMES1059</strain>
    </source>
</reference>
<proteinExistence type="predicted"/>
<gene>
    <name evidence="1" type="ORF">CTRU02_203073</name>
</gene>
<accession>A0ACC3Z8B6</accession>
<dbReference type="EMBL" id="VUJX02000002">
    <property type="protein sequence ID" value="KAL0940310.1"/>
    <property type="molecule type" value="Genomic_DNA"/>
</dbReference>
<dbReference type="Proteomes" id="UP000805649">
    <property type="component" value="Unassembled WGS sequence"/>
</dbReference>